<dbReference type="HOGENOM" id="CLU_1057230_0_0_11"/>
<dbReference type="Proteomes" id="UP000000235">
    <property type="component" value="Chromosome"/>
</dbReference>
<accession>A4X8T8</accession>
<reference evidence="3" key="1">
    <citation type="journal article" date="2007" name="Proc. Natl. Acad. Sci. U.S.A.">
        <title>Genome sequencing reveals complex secondary metabolome in the marine actinomycete Salinispora tropica.</title>
        <authorList>
            <person name="Udwary D.W."/>
            <person name="Zeigler L."/>
            <person name="Asolkar R.N."/>
            <person name="Singan V."/>
            <person name="Lapidus A."/>
            <person name="Fenical W."/>
            <person name="Jensen P.R."/>
            <person name="Moore B.S."/>
        </authorList>
    </citation>
    <scope>NUCLEOTIDE SEQUENCE [LARGE SCALE GENOMIC DNA]</scope>
    <source>
        <strain evidence="3">ATCC BAA-916 / DSM 44818 / CNB-440</strain>
    </source>
</reference>
<keyword evidence="3" id="KW-1185">Reference proteome</keyword>
<evidence type="ECO:0000313" key="2">
    <source>
        <dbReference type="EMBL" id="ABP55288.1"/>
    </source>
</evidence>
<dbReference type="AlphaFoldDB" id="A4X8T8"/>
<protein>
    <submittedName>
        <fullName evidence="2">Uncharacterized protein</fullName>
    </submittedName>
</protein>
<proteinExistence type="predicted"/>
<gene>
    <name evidence="2" type="ordered locus">Strop_2847</name>
</gene>
<evidence type="ECO:0000256" key="1">
    <source>
        <dbReference type="SAM" id="MobiDB-lite"/>
    </source>
</evidence>
<organism evidence="2 3">
    <name type="scientific">Salinispora tropica (strain ATCC BAA-916 / DSM 44818 / JCM 13857 / NBRC 105044 / CNB-440)</name>
    <dbReference type="NCBI Taxonomy" id="369723"/>
    <lineage>
        <taxon>Bacteria</taxon>
        <taxon>Bacillati</taxon>
        <taxon>Actinomycetota</taxon>
        <taxon>Actinomycetes</taxon>
        <taxon>Micromonosporales</taxon>
        <taxon>Micromonosporaceae</taxon>
        <taxon>Salinispora</taxon>
    </lineage>
</organism>
<dbReference type="KEGG" id="stp:Strop_2847"/>
<feature type="region of interest" description="Disordered" evidence="1">
    <location>
        <begin position="189"/>
        <end position="263"/>
    </location>
</feature>
<feature type="compositionally biased region" description="Low complexity" evidence="1">
    <location>
        <begin position="239"/>
        <end position="263"/>
    </location>
</feature>
<name>A4X8T8_SALTO</name>
<dbReference type="EMBL" id="CP000667">
    <property type="protein sequence ID" value="ABP55288.1"/>
    <property type="molecule type" value="Genomic_DNA"/>
</dbReference>
<evidence type="ECO:0000313" key="3">
    <source>
        <dbReference type="Proteomes" id="UP000000235"/>
    </source>
</evidence>
<sequence>MSTVIRAGAGMNPTAKAIAVTVTATTRLVRVSDPRLVATVGAGMMSYRVGCGVTRGQGRASGARAVQTVHSPRGGSRDIAHIRSAHTDADLELLRAQDRCDCGQVRAGTSPWLATTRVQRSMFVDNTLRLWQDGGPNRHHDPWAGRHVDTTQHHMLPQLLQHLPQDLTGFLAALTRWADQHPTWALGATRWHTGNEPTLRHHNTVGAERPNPQAPAVAPSPCEFSAGTHPASRRDRRSVSSASIRPSSSTAPPATCATTSSSM</sequence>